<dbReference type="InterPro" id="IPR015943">
    <property type="entry name" value="WD40/YVTN_repeat-like_dom_sf"/>
</dbReference>
<accession>A0ABS4JAR8</accession>
<dbReference type="Proteomes" id="UP001519287">
    <property type="component" value="Unassembled WGS sequence"/>
</dbReference>
<organism evidence="3 4">
    <name type="scientific">Paenibacillus eucommiae</name>
    <dbReference type="NCBI Taxonomy" id="1355755"/>
    <lineage>
        <taxon>Bacteria</taxon>
        <taxon>Bacillati</taxon>
        <taxon>Bacillota</taxon>
        <taxon>Bacilli</taxon>
        <taxon>Bacillales</taxon>
        <taxon>Paenibacillaceae</taxon>
        <taxon>Paenibacillus</taxon>
    </lineage>
</organism>
<keyword evidence="4" id="KW-1185">Reference proteome</keyword>
<comment type="caution">
    <text evidence="3">The sequence shown here is derived from an EMBL/GenBank/DDBJ whole genome shotgun (WGS) entry which is preliminary data.</text>
</comment>
<protein>
    <submittedName>
        <fullName evidence="3">Photosystem II stability/assembly factor-like uncharacterized protein</fullName>
    </submittedName>
</protein>
<reference evidence="3 4" key="1">
    <citation type="submission" date="2021-03" db="EMBL/GenBank/DDBJ databases">
        <title>Genomic Encyclopedia of Type Strains, Phase IV (KMG-IV): sequencing the most valuable type-strain genomes for metagenomic binning, comparative biology and taxonomic classification.</title>
        <authorList>
            <person name="Goeker M."/>
        </authorList>
    </citation>
    <scope>NUCLEOTIDE SEQUENCE [LARGE SCALE GENOMIC DNA]</scope>
    <source>
        <strain evidence="3 4">DSM 26048</strain>
    </source>
</reference>
<evidence type="ECO:0000313" key="4">
    <source>
        <dbReference type="Proteomes" id="UP001519287"/>
    </source>
</evidence>
<feature type="signal peptide" evidence="2">
    <location>
        <begin position="1"/>
        <end position="27"/>
    </location>
</feature>
<evidence type="ECO:0000256" key="2">
    <source>
        <dbReference type="SAM" id="SignalP"/>
    </source>
</evidence>
<proteinExistence type="predicted"/>
<feature type="chain" id="PRO_5046506368" evidence="2">
    <location>
        <begin position="28"/>
        <end position="418"/>
    </location>
</feature>
<dbReference type="SUPFAM" id="SSF110296">
    <property type="entry name" value="Oligoxyloglucan reducing end-specific cellobiohydrolase"/>
    <property type="match status" value="1"/>
</dbReference>
<dbReference type="PANTHER" id="PTHR47199:SF2">
    <property type="entry name" value="PHOTOSYSTEM II STABILITY_ASSEMBLY FACTOR HCF136, CHLOROPLASTIC"/>
    <property type="match status" value="1"/>
</dbReference>
<keyword evidence="2" id="KW-0732">Signal</keyword>
<dbReference type="RefSeq" id="WP_209979747.1">
    <property type="nucleotide sequence ID" value="NZ_JAGGLB010000060.1"/>
</dbReference>
<evidence type="ECO:0000313" key="3">
    <source>
        <dbReference type="EMBL" id="MBP1996900.1"/>
    </source>
</evidence>
<evidence type="ECO:0000256" key="1">
    <source>
        <dbReference type="SAM" id="MobiDB-lite"/>
    </source>
</evidence>
<dbReference type="PROSITE" id="PS51257">
    <property type="entry name" value="PROKAR_LIPOPROTEIN"/>
    <property type="match status" value="1"/>
</dbReference>
<dbReference type="EMBL" id="JAGGLB010000060">
    <property type="protein sequence ID" value="MBP1996900.1"/>
    <property type="molecule type" value="Genomic_DNA"/>
</dbReference>
<dbReference type="PANTHER" id="PTHR47199">
    <property type="entry name" value="PHOTOSYSTEM II STABILITY/ASSEMBLY FACTOR HCF136, CHLOROPLASTIC"/>
    <property type="match status" value="1"/>
</dbReference>
<sequence length="418" mass="43920">MNSLRILKFPVILCLMFIILAGCQSQASTSTPDAGGGSPSPTATDNGASTTPSTEPSPEPTTGPSASPSTGAGASPNSNTPADGSMGKVTAVRLADAQSGWVGGEGWIARTDDGGKKWKTQYKGKGTIKQLFALNSKEAWATIDETPDQNSVKLQLLSTTDGGKNWKVEGSVPNLGFLHFVSSNEAFSANAMTKDRGKTWITMPVPDSIIGDAYFHDKNNGWALTSTKDKLEIKRTTDGGQKWSTVMSRDAAATPNGAVIRSAGANDAWVEIIGDSGMSQTSYSLFHTSDGGKNWQTVIANSTAGAGPAPGFPLGYDDGPKNNGSKPGTLYVVNPQVAFMGGQCPACDEANTVGWTKDDGKTWTNGKQAFKGYGEQGLAMADANQGWLITTDNTEPSVMYTTSDGGQHWNKVHTFDKP</sequence>
<dbReference type="Gene3D" id="2.130.10.10">
    <property type="entry name" value="YVTN repeat-like/Quinoprotein amine dehydrogenase"/>
    <property type="match status" value="2"/>
</dbReference>
<feature type="region of interest" description="Disordered" evidence="1">
    <location>
        <begin position="27"/>
        <end position="86"/>
    </location>
</feature>
<name>A0ABS4JAR8_9BACL</name>
<feature type="compositionally biased region" description="Low complexity" evidence="1">
    <location>
        <begin position="62"/>
        <end position="76"/>
    </location>
</feature>
<gene>
    <name evidence="3" type="ORF">J2Z66_008578</name>
</gene>